<evidence type="ECO:0000256" key="2">
    <source>
        <dbReference type="ARBA" id="ARBA00023125"/>
    </source>
</evidence>
<dbReference type="Proteomes" id="UP000199657">
    <property type="component" value="Unassembled WGS sequence"/>
</dbReference>
<dbReference type="GO" id="GO:0000976">
    <property type="term" value="F:transcription cis-regulatory region binding"/>
    <property type="evidence" value="ECO:0007669"/>
    <property type="project" value="TreeGrafter"/>
</dbReference>
<dbReference type="Pfam" id="PF00440">
    <property type="entry name" value="TetR_N"/>
    <property type="match status" value="1"/>
</dbReference>
<sequence length="217" mass="24553">MSQQISPGHTSTRTEAAKRILTAARLLFTERGFEGVSIRDIAARADVSKANVFHHFRNKAALYDAVLEDSRLTFDGLLVDLADHELPLRDRLERFLRDDLRTMLRDPSSVNLFLRQMLNSAGNPQRRRAEDTITEGMNDLLQTMAEARQKQHAHTATPDSTLALTLTLLGSAFMYFQLRDVLPRLDDAGERCDPDRYCAEIMALLHPGLTCQNDRTD</sequence>
<dbReference type="GO" id="GO:0003700">
    <property type="term" value="F:DNA-binding transcription factor activity"/>
    <property type="evidence" value="ECO:0007669"/>
    <property type="project" value="TreeGrafter"/>
</dbReference>
<dbReference type="PANTHER" id="PTHR30055">
    <property type="entry name" value="HTH-TYPE TRANSCRIPTIONAL REGULATOR RUTR"/>
    <property type="match status" value="1"/>
</dbReference>
<evidence type="ECO:0000313" key="6">
    <source>
        <dbReference type="EMBL" id="SEO89651.1"/>
    </source>
</evidence>
<feature type="DNA-binding region" description="H-T-H motif" evidence="4">
    <location>
        <begin position="37"/>
        <end position="56"/>
    </location>
</feature>
<evidence type="ECO:0000256" key="3">
    <source>
        <dbReference type="ARBA" id="ARBA00023163"/>
    </source>
</evidence>
<dbReference type="InterPro" id="IPR001647">
    <property type="entry name" value="HTH_TetR"/>
</dbReference>
<dbReference type="PROSITE" id="PS50977">
    <property type="entry name" value="HTH_TETR_2"/>
    <property type="match status" value="1"/>
</dbReference>
<dbReference type="PRINTS" id="PR00455">
    <property type="entry name" value="HTHTETR"/>
</dbReference>
<dbReference type="STRING" id="406100.SAMN04488052_104135"/>
<evidence type="ECO:0000313" key="7">
    <source>
        <dbReference type="Proteomes" id="UP000199657"/>
    </source>
</evidence>
<keyword evidence="7" id="KW-1185">Reference proteome</keyword>
<proteinExistence type="predicted"/>
<name>A0A1H8TFJ3_9GAMM</name>
<gene>
    <name evidence="6" type="ORF">SAMN04488052_104135</name>
</gene>
<dbReference type="InterPro" id="IPR050109">
    <property type="entry name" value="HTH-type_TetR-like_transc_reg"/>
</dbReference>
<evidence type="ECO:0000256" key="4">
    <source>
        <dbReference type="PROSITE-ProRule" id="PRU00335"/>
    </source>
</evidence>
<dbReference type="InterPro" id="IPR009057">
    <property type="entry name" value="Homeodomain-like_sf"/>
</dbReference>
<reference evidence="6 7" key="1">
    <citation type="submission" date="2016-10" db="EMBL/GenBank/DDBJ databases">
        <authorList>
            <person name="de Groot N.N."/>
        </authorList>
    </citation>
    <scope>NUCLEOTIDE SEQUENCE [LARGE SCALE GENOMIC DNA]</scope>
    <source>
        <strain evidence="6 7">CGMCC 1.6291</strain>
    </source>
</reference>
<feature type="domain" description="HTH tetR-type" evidence="5">
    <location>
        <begin position="14"/>
        <end position="74"/>
    </location>
</feature>
<organism evidence="6 7">
    <name type="scientific">Aquisalimonas asiatica</name>
    <dbReference type="NCBI Taxonomy" id="406100"/>
    <lineage>
        <taxon>Bacteria</taxon>
        <taxon>Pseudomonadati</taxon>
        <taxon>Pseudomonadota</taxon>
        <taxon>Gammaproteobacteria</taxon>
        <taxon>Chromatiales</taxon>
        <taxon>Ectothiorhodospiraceae</taxon>
        <taxon>Aquisalimonas</taxon>
    </lineage>
</organism>
<dbReference type="InterPro" id="IPR023772">
    <property type="entry name" value="DNA-bd_HTH_TetR-type_CS"/>
</dbReference>
<keyword evidence="1" id="KW-0805">Transcription regulation</keyword>
<dbReference type="PROSITE" id="PS01081">
    <property type="entry name" value="HTH_TETR_1"/>
    <property type="match status" value="1"/>
</dbReference>
<dbReference type="Gene3D" id="1.10.357.10">
    <property type="entry name" value="Tetracycline Repressor, domain 2"/>
    <property type="match status" value="1"/>
</dbReference>
<dbReference type="RefSeq" id="WP_171909894.1">
    <property type="nucleotide sequence ID" value="NZ_FOEG01000004.1"/>
</dbReference>
<dbReference type="EMBL" id="FOEG01000004">
    <property type="protein sequence ID" value="SEO89651.1"/>
    <property type="molecule type" value="Genomic_DNA"/>
</dbReference>
<dbReference type="AlphaFoldDB" id="A0A1H8TFJ3"/>
<keyword evidence="2 4" id="KW-0238">DNA-binding</keyword>
<accession>A0A1H8TFJ3</accession>
<keyword evidence="3" id="KW-0804">Transcription</keyword>
<dbReference type="SUPFAM" id="SSF46689">
    <property type="entry name" value="Homeodomain-like"/>
    <property type="match status" value="1"/>
</dbReference>
<evidence type="ECO:0000259" key="5">
    <source>
        <dbReference type="PROSITE" id="PS50977"/>
    </source>
</evidence>
<protein>
    <submittedName>
        <fullName evidence="6">Transcriptional regulator, TetR family</fullName>
    </submittedName>
</protein>
<dbReference type="PANTHER" id="PTHR30055:SF234">
    <property type="entry name" value="HTH-TYPE TRANSCRIPTIONAL REGULATOR BETI"/>
    <property type="match status" value="1"/>
</dbReference>
<evidence type="ECO:0000256" key="1">
    <source>
        <dbReference type="ARBA" id="ARBA00023015"/>
    </source>
</evidence>